<feature type="coiled-coil region" evidence="8">
    <location>
        <begin position="128"/>
        <end position="169"/>
    </location>
</feature>
<dbReference type="PANTHER" id="PTHR18879:SF20">
    <property type="entry name" value="CENTROSOMAL PROTEIN OF 290 KDA"/>
    <property type="match status" value="1"/>
</dbReference>
<evidence type="ECO:0000313" key="9">
    <source>
        <dbReference type="EMBL" id="CAL4124835.1"/>
    </source>
</evidence>
<accession>A0AAV2RGA3</accession>
<sequence>MGVDWEYLRGIEGDPTDFGENELEELYQSLAGISKLRPRDKTSEKLEMLFTLTQAVMMAKNSKVTLLEVELGELADSAGRGDAHREKQLIQEIEHLKMLLQKSDSKRNGETTEEDIAYDWSSGWKIKKKQMEKDLAQKNEEILQFMDDIQSLEAERDNFKANTIEFEQRLVVATQEINSVTSELISLRDSHAHIQECLAEAQNEIEGIRSHTEELVIEKAALQQNYDQLSTEVDARVDQLQIVLTDRESELKQLRSQIHHQNRPQPGFMQQSMIEYSQLQQLQQEVKKRDTEIEHLTEKLKEAATEIDNSAQIITKLKKNKKSLSEGEATVVSSLRGELNESRQHLAQMRTQLLAAEEDAQMHAQNLATAIGELQAYMAGEFTLGDAVRELKEARNQVRIRDTQISQLTTLVNSLQININDVLEENTQLRDQLKLSPRQDIKLPGVRQSNWQDSKNIIERLTNKVNKLQDERVNLRTKVYELTRELSNVKGSLQVTALQMPHLLTQGSNETMESQINQLSHRVSELIEAKSTEQQQETSQLSAQLQDLRDKCARCSLTAGHKTTAAYYFLGHGGLPRRGCLQPVHTGLRGVSGVNCIKGR</sequence>
<reference evidence="9 10" key="1">
    <citation type="submission" date="2024-05" db="EMBL/GenBank/DDBJ databases">
        <authorList>
            <person name="Wallberg A."/>
        </authorList>
    </citation>
    <scope>NUCLEOTIDE SEQUENCE [LARGE SCALE GENOMIC DNA]</scope>
</reference>
<feature type="coiled-coil region" evidence="8">
    <location>
        <begin position="198"/>
        <end position="366"/>
    </location>
</feature>
<comment type="caution">
    <text evidence="9">The sequence shown here is derived from an EMBL/GenBank/DDBJ whole genome shotgun (WGS) entry which is preliminary data.</text>
</comment>
<dbReference type="InterPro" id="IPR026201">
    <property type="entry name" value="Cep290"/>
</dbReference>
<keyword evidence="6" id="KW-0206">Cytoskeleton</keyword>
<organism evidence="9 10">
    <name type="scientific">Meganyctiphanes norvegica</name>
    <name type="common">Northern krill</name>
    <name type="synonym">Thysanopoda norvegica</name>
    <dbReference type="NCBI Taxonomy" id="48144"/>
    <lineage>
        <taxon>Eukaryota</taxon>
        <taxon>Metazoa</taxon>
        <taxon>Ecdysozoa</taxon>
        <taxon>Arthropoda</taxon>
        <taxon>Crustacea</taxon>
        <taxon>Multicrustacea</taxon>
        <taxon>Malacostraca</taxon>
        <taxon>Eumalacostraca</taxon>
        <taxon>Eucarida</taxon>
        <taxon>Euphausiacea</taxon>
        <taxon>Euphausiidae</taxon>
        <taxon>Meganyctiphanes</taxon>
    </lineage>
</organism>
<evidence type="ECO:0000256" key="4">
    <source>
        <dbReference type="ARBA" id="ARBA00022794"/>
    </source>
</evidence>
<evidence type="ECO:0000256" key="2">
    <source>
        <dbReference type="ARBA" id="ARBA00004300"/>
    </source>
</evidence>
<evidence type="ECO:0000256" key="5">
    <source>
        <dbReference type="ARBA" id="ARBA00023054"/>
    </source>
</evidence>
<dbReference type="GO" id="GO:1905515">
    <property type="term" value="P:non-motile cilium assembly"/>
    <property type="evidence" value="ECO:0007669"/>
    <property type="project" value="TreeGrafter"/>
</dbReference>
<dbReference type="GO" id="GO:1905349">
    <property type="term" value="P:ciliary transition zone assembly"/>
    <property type="evidence" value="ECO:0007669"/>
    <property type="project" value="TreeGrafter"/>
</dbReference>
<feature type="non-terminal residue" evidence="9">
    <location>
        <position position="600"/>
    </location>
</feature>
<dbReference type="PANTHER" id="PTHR18879">
    <property type="entry name" value="CENTROSOMAL PROTEIN OF 290 KDA"/>
    <property type="match status" value="1"/>
</dbReference>
<evidence type="ECO:0000256" key="3">
    <source>
        <dbReference type="ARBA" id="ARBA00022490"/>
    </source>
</evidence>
<evidence type="ECO:0000256" key="7">
    <source>
        <dbReference type="ARBA" id="ARBA00023273"/>
    </source>
</evidence>
<feature type="coiled-coil region" evidence="8">
    <location>
        <begin position="405"/>
        <end position="485"/>
    </location>
</feature>
<evidence type="ECO:0000256" key="1">
    <source>
        <dbReference type="ARBA" id="ARBA00004120"/>
    </source>
</evidence>
<dbReference type="AlphaFoldDB" id="A0AAV2RGA3"/>
<keyword evidence="5 8" id="KW-0175">Coiled coil</keyword>
<keyword evidence="3" id="KW-0963">Cytoplasm</keyword>
<keyword evidence="4" id="KW-0970">Cilium biogenesis/degradation</keyword>
<dbReference type="GO" id="GO:0034451">
    <property type="term" value="C:centriolar satellite"/>
    <property type="evidence" value="ECO:0007669"/>
    <property type="project" value="TreeGrafter"/>
</dbReference>
<dbReference type="EMBL" id="CAXKWB010023061">
    <property type="protein sequence ID" value="CAL4124835.1"/>
    <property type="molecule type" value="Genomic_DNA"/>
</dbReference>
<dbReference type="Proteomes" id="UP001497623">
    <property type="component" value="Unassembled WGS sequence"/>
</dbReference>
<keyword evidence="10" id="KW-1185">Reference proteome</keyword>
<feature type="coiled-coil region" evidence="8">
    <location>
        <begin position="509"/>
        <end position="551"/>
    </location>
</feature>
<name>A0AAV2RGA3_MEGNR</name>
<evidence type="ECO:0000256" key="6">
    <source>
        <dbReference type="ARBA" id="ARBA00023212"/>
    </source>
</evidence>
<comment type="subcellular location">
    <subcellularLocation>
        <location evidence="1">Cytoplasm</location>
        <location evidence="1">Cytoskeleton</location>
        <location evidence="1">Cilium basal body</location>
    </subcellularLocation>
    <subcellularLocation>
        <location evidence="2">Cytoplasm</location>
        <location evidence="2">Cytoskeleton</location>
        <location evidence="2">Microtubule organizing center</location>
        <location evidence="2">Centrosome</location>
    </subcellularLocation>
</comment>
<dbReference type="GO" id="GO:0035869">
    <property type="term" value="C:ciliary transition zone"/>
    <property type="evidence" value="ECO:0007669"/>
    <property type="project" value="TreeGrafter"/>
</dbReference>
<protein>
    <submittedName>
        <fullName evidence="9">Uncharacterized protein</fullName>
    </submittedName>
</protein>
<proteinExistence type="predicted"/>
<dbReference type="GO" id="GO:0097711">
    <property type="term" value="P:ciliary basal body-plasma membrane docking"/>
    <property type="evidence" value="ECO:0007669"/>
    <property type="project" value="TreeGrafter"/>
</dbReference>
<evidence type="ECO:0000256" key="8">
    <source>
        <dbReference type="SAM" id="Coils"/>
    </source>
</evidence>
<keyword evidence="7" id="KW-0966">Cell projection</keyword>
<evidence type="ECO:0000313" key="10">
    <source>
        <dbReference type="Proteomes" id="UP001497623"/>
    </source>
</evidence>
<gene>
    <name evidence="9" type="ORF">MNOR_LOCUS24812</name>
</gene>